<protein>
    <submittedName>
        <fullName evidence="2">Uncharacterized protein</fullName>
    </submittedName>
</protein>
<sequence>HNESLSPSKVKRQETMSPSGASSAASAIAGSPRLLRRLVAFQPTLAFAPQDSLDYAVRDSHCVLIGPAVPGADDGDISMSAVALEVSGSCIERFRDALGNIVTVDPVVGAAIQSTRPLARLSQLSYVQLHTDGLANVVVEPTDRFIELGPHDVRILPNPPVNDNPNVANLAPTLMVPYGTFTEYVGNGETYKKVDAMIAVQDVSGPVPLPFKVSLKARAAALPSAMERLLQSAASQQLPLYANGFHERKNPTYGGTMWINNTYFFGAPVTRRVQPFLERANAAIAAAGNPVPVAWTSRLAQEWDATIESALPQDGVMENASVQPLIVRPVLGEAHVFPMALTHQGRHYAVYADTLDVLRHVPGYVQEFGDVDISEVPQRSLSRFLQEPFDLHVDVDIRTIDRHTRIVRMTPR</sequence>
<reference evidence="2 3" key="1">
    <citation type="journal article" date="2021" name="Sci. Rep.">
        <title>Genome sequencing of the multicellular alga Astrephomene provides insights into convergent evolution of germ-soma differentiation.</title>
        <authorList>
            <person name="Yamashita S."/>
            <person name="Yamamoto K."/>
            <person name="Matsuzaki R."/>
            <person name="Suzuki S."/>
            <person name="Yamaguchi H."/>
            <person name="Hirooka S."/>
            <person name="Minakuchi Y."/>
            <person name="Miyagishima S."/>
            <person name="Kawachi M."/>
            <person name="Toyoda A."/>
            <person name="Nozaki H."/>
        </authorList>
    </citation>
    <scope>NUCLEOTIDE SEQUENCE [LARGE SCALE GENOMIC DNA]</scope>
    <source>
        <strain evidence="2 3">NIES-4017</strain>
    </source>
</reference>
<dbReference type="EMBL" id="BMAR01000061">
    <property type="protein sequence ID" value="GFR52340.1"/>
    <property type="molecule type" value="Genomic_DNA"/>
</dbReference>
<feature type="non-terminal residue" evidence="2">
    <location>
        <position position="412"/>
    </location>
</feature>
<evidence type="ECO:0000313" key="2">
    <source>
        <dbReference type="EMBL" id="GFR52340.1"/>
    </source>
</evidence>
<evidence type="ECO:0000313" key="3">
    <source>
        <dbReference type="Proteomes" id="UP001054857"/>
    </source>
</evidence>
<evidence type="ECO:0000256" key="1">
    <source>
        <dbReference type="SAM" id="MobiDB-lite"/>
    </source>
</evidence>
<name>A0AAD3HTS8_9CHLO</name>
<accession>A0AAD3HTS8</accession>
<feature type="region of interest" description="Disordered" evidence="1">
    <location>
        <begin position="1"/>
        <end position="25"/>
    </location>
</feature>
<keyword evidence="3" id="KW-1185">Reference proteome</keyword>
<organism evidence="2 3">
    <name type="scientific">Astrephomene gubernaculifera</name>
    <dbReference type="NCBI Taxonomy" id="47775"/>
    <lineage>
        <taxon>Eukaryota</taxon>
        <taxon>Viridiplantae</taxon>
        <taxon>Chlorophyta</taxon>
        <taxon>core chlorophytes</taxon>
        <taxon>Chlorophyceae</taxon>
        <taxon>CS clade</taxon>
        <taxon>Chlamydomonadales</taxon>
        <taxon>Astrephomenaceae</taxon>
        <taxon>Astrephomene</taxon>
    </lineage>
</organism>
<gene>
    <name evidence="2" type="ORF">Agub_g14882</name>
</gene>
<proteinExistence type="predicted"/>
<comment type="caution">
    <text evidence="2">The sequence shown here is derived from an EMBL/GenBank/DDBJ whole genome shotgun (WGS) entry which is preliminary data.</text>
</comment>
<dbReference type="Proteomes" id="UP001054857">
    <property type="component" value="Unassembled WGS sequence"/>
</dbReference>
<dbReference type="AlphaFoldDB" id="A0AAD3HTS8"/>